<dbReference type="EMBL" id="JASBWU010000016">
    <property type="protein sequence ID" value="KAJ9115385.1"/>
    <property type="molecule type" value="Genomic_DNA"/>
</dbReference>
<name>A0ACC2WVP8_9TREE</name>
<proteinExistence type="predicted"/>
<reference evidence="1" key="1">
    <citation type="submission" date="2023-04" db="EMBL/GenBank/DDBJ databases">
        <title>Draft Genome sequencing of Naganishia species isolated from polar environments using Oxford Nanopore Technology.</title>
        <authorList>
            <person name="Leo P."/>
            <person name="Venkateswaran K."/>
        </authorList>
    </citation>
    <scope>NUCLEOTIDE SEQUENCE</scope>
    <source>
        <strain evidence="1">MNA-CCFEE 5425</strain>
    </source>
</reference>
<protein>
    <submittedName>
        <fullName evidence="1">Uncharacterized protein</fullName>
    </submittedName>
</protein>
<dbReference type="Proteomes" id="UP001243375">
    <property type="component" value="Unassembled WGS sequence"/>
</dbReference>
<organism evidence="1 2">
    <name type="scientific">Naganishia vaughanmartiniae</name>
    <dbReference type="NCBI Taxonomy" id="1424756"/>
    <lineage>
        <taxon>Eukaryota</taxon>
        <taxon>Fungi</taxon>
        <taxon>Dikarya</taxon>
        <taxon>Basidiomycota</taxon>
        <taxon>Agaricomycotina</taxon>
        <taxon>Tremellomycetes</taxon>
        <taxon>Filobasidiales</taxon>
        <taxon>Filobasidiaceae</taxon>
        <taxon>Naganishia</taxon>
    </lineage>
</organism>
<sequence>MPGSLYVLLGDAYDKGARVHTNSWGASVPSILYEAASSRVLVDEFVYTQNDLVVLFAAGNDGVDATSQPGSMMRPDQPDVLVDLAQVGAEAVAKSIITVGACESQRTDVAWNLWGKWRTKFPVALLEQEHFANSRDDMAAFSSRDPAMADKGDTKHLRTKPHLVAPGGAILSTKSRHPTVHSDYTPGHGLPTRRSTPSAALVKALLISAAVPLATEWKHPYFAAGFSRVDLKRSIVPSDTLAITNASGFLEGPLLRQGETNTIAVIIPATTTACTFKVTLVWTDFPGKLLVNDLDLVVKATDEERHGNIKPGSNDSDRVNNVEQVI</sequence>
<comment type="caution">
    <text evidence="1">The sequence shown here is derived from an EMBL/GenBank/DDBJ whole genome shotgun (WGS) entry which is preliminary data.</text>
</comment>
<evidence type="ECO:0000313" key="1">
    <source>
        <dbReference type="EMBL" id="KAJ9115385.1"/>
    </source>
</evidence>
<keyword evidence="2" id="KW-1185">Reference proteome</keyword>
<evidence type="ECO:0000313" key="2">
    <source>
        <dbReference type="Proteomes" id="UP001243375"/>
    </source>
</evidence>
<accession>A0ACC2WVP8</accession>
<gene>
    <name evidence="1" type="ORF">QFC22_005140</name>
</gene>